<evidence type="ECO:0000256" key="1">
    <source>
        <dbReference type="SAM" id="Phobius"/>
    </source>
</evidence>
<dbReference type="InterPro" id="IPR027443">
    <property type="entry name" value="IPNS-like_sf"/>
</dbReference>
<dbReference type="Proteomes" id="UP000001568">
    <property type="component" value="Chromosome 3"/>
</dbReference>
<feature type="transmembrane region" description="Helical" evidence="1">
    <location>
        <begin position="45"/>
        <end position="63"/>
    </location>
</feature>
<reference evidence="2 3" key="1">
    <citation type="journal article" date="2007" name="Proc. Natl. Acad. Sci. U.S.A.">
        <title>The tiny eukaryote Ostreococcus provides genomic insights into the paradox of plankton speciation.</title>
        <authorList>
            <person name="Palenik B."/>
            <person name="Grimwood J."/>
            <person name="Aerts A."/>
            <person name="Rouze P."/>
            <person name="Salamov A."/>
            <person name="Putnam N."/>
            <person name="Dupont C."/>
            <person name="Jorgensen R."/>
            <person name="Derelle E."/>
            <person name="Rombauts S."/>
            <person name="Zhou K."/>
            <person name="Otillar R."/>
            <person name="Merchant S.S."/>
            <person name="Podell S."/>
            <person name="Gaasterland T."/>
            <person name="Napoli C."/>
            <person name="Gendler K."/>
            <person name="Manuell A."/>
            <person name="Tai V."/>
            <person name="Vallon O."/>
            <person name="Piganeau G."/>
            <person name="Jancek S."/>
            <person name="Heijde M."/>
            <person name="Jabbari K."/>
            <person name="Bowler C."/>
            <person name="Lohr M."/>
            <person name="Robbens S."/>
            <person name="Werner G."/>
            <person name="Dubchak I."/>
            <person name="Pazour G.J."/>
            <person name="Ren Q."/>
            <person name="Paulsen I."/>
            <person name="Delwiche C."/>
            <person name="Schmutz J."/>
            <person name="Rokhsar D."/>
            <person name="Van de Peer Y."/>
            <person name="Moreau H."/>
            <person name="Grigoriev I.V."/>
        </authorList>
    </citation>
    <scope>NUCLEOTIDE SEQUENCE [LARGE SCALE GENOMIC DNA]</scope>
    <source>
        <strain evidence="2 3">CCE9901</strain>
    </source>
</reference>
<evidence type="ECO:0000313" key="3">
    <source>
        <dbReference type="Proteomes" id="UP000001568"/>
    </source>
</evidence>
<organism evidence="2 3">
    <name type="scientific">Ostreococcus lucimarinus (strain CCE9901)</name>
    <dbReference type="NCBI Taxonomy" id="436017"/>
    <lineage>
        <taxon>Eukaryota</taxon>
        <taxon>Viridiplantae</taxon>
        <taxon>Chlorophyta</taxon>
        <taxon>Mamiellophyceae</taxon>
        <taxon>Mamiellales</taxon>
        <taxon>Bathycoccaceae</taxon>
        <taxon>Ostreococcus</taxon>
    </lineage>
</organism>
<keyword evidence="1" id="KW-0812">Transmembrane</keyword>
<dbReference type="Gramene" id="ABO95283">
    <property type="protein sequence ID" value="ABO95283"/>
    <property type="gene ID" value="OSTLU_14676"/>
</dbReference>
<dbReference type="AlphaFoldDB" id="A4RUN5"/>
<proteinExistence type="predicted"/>
<dbReference type="KEGG" id="olu:OSTLU_14676"/>
<accession>A4RUN5</accession>
<name>A4RUN5_OSTLU</name>
<keyword evidence="3" id="KW-1185">Reference proteome</keyword>
<dbReference type="OrthoDB" id="10371634at2759"/>
<protein>
    <submittedName>
        <fullName evidence="2">Uncharacterized protein</fullName>
    </submittedName>
</protein>
<dbReference type="Gene3D" id="2.60.120.330">
    <property type="entry name" value="B-lactam Antibiotic, Isopenicillin N Synthase, Chain"/>
    <property type="match status" value="1"/>
</dbReference>
<dbReference type="EMBL" id="CP000583">
    <property type="protein sequence ID" value="ABO95283.1"/>
    <property type="molecule type" value="Genomic_DNA"/>
</dbReference>
<keyword evidence="1" id="KW-0472">Membrane</keyword>
<dbReference type="HOGENOM" id="CLU_050596_0_0_1"/>
<dbReference type="OMA" id="YWRAHVV"/>
<dbReference type="GeneID" id="5000787"/>
<evidence type="ECO:0000313" key="2">
    <source>
        <dbReference type="EMBL" id="ABO95283.1"/>
    </source>
</evidence>
<gene>
    <name evidence="2" type="ORF">OSTLU_14676</name>
</gene>
<dbReference type="RefSeq" id="XP_001416990.1">
    <property type="nucleotide sequence ID" value="XM_001416953.1"/>
</dbReference>
<sequence>MARERAARRRPRTRALGDHARWMAFAAPYGALVLTLSARGYERKGHIGTACALCVSALVLPYWRAWCGRPVFAFYGLALGRYRRKRGDGAFERETTATFAEAVRDNAPAFARELASFVRGACEGKGELSGVGGDVADARQPSEKMRDAGWGTIPLHDATLDAPSRLAARCFPSTSAVVASVGGFNGKIWVLSPGAGGASSATGRVTTGLSDGYWRAHVVLARDAGLHGKAAGLRSGDETRALEVGSVHVVNDYHPSAFWNVSRDAGVVLLSFDVARPELDSCRAALVESRARLTRAFGATSEEYNGDVTFMAYLWRAFSLTLISNLS</sequence>
<keyword evidence="1" id="KW-1133">Transmembrane helix</keyword>